<dbReference type="Proteomes" id="UP000237000">
    <property type="component" value="Unassembled WGS sequence"/>
</dbReference>
<name>A0A2P5EPE1_TREOI</name>
<evidence type="ECO:0000313" key="2">
    <source>
        <dbReference type="EMBL" id="PON87372.1"/>
    </source>
</evidence>
<gene>
    <name evidence="2" type="ORF">TorRG33x02_168640</name>
</gene>
<dbReference type="InParanoid" id="A0A2P5EPE1"/>
<feature type="compositionally biased region" description="Polar residues" evidence="1">
    <location>
        <begin position="18"/>
        <end position="38"/>
    </location>
</feature>
<dbReference type="EMBL" id="JXTC01000118">
    <property type="protein sequence ID" value="PON87372.1"/>
    <property type="molecule type" value="Genomic_DNA"/>
</dbReference>
<evidence type="ECO:0000313" key="3">
    <source>
        <dbReference type="Proteomes" id="UP000237000"/>
    </source>
</evidence>
<protein>
    <submittedName>
        <fullName evidence="2">Uncharacterized protein</fullName>
    </submittedName>
</protein>
<feature type="compositionally biased region" description="Basic and acidic residues" evidence="1">
    <location>
        <begin position="44"/>
        <end position="59"/>
    </location>
</feature>
<evidence type="ECO:0000256" key="1">
    <source>
        <dbReference type="SAM" id="MobiDB-lite"/>
    </source>
</evidence>
<organism evidence="2 3">
    <name type="scientific">Trema orientale</name>
    <name type="common">Charcoal tree</name>
    <name type="synonym">Celtis orientalis</name>
    <dbReference type="NCBI Taxonomy" id="63057"/>
    <lineage>
        <taxon>Eukaryota</taxon>
        <taxon>Viridiplantae</taxon>
        <taxon>Streptophyta</taxon>
        <taxon>Embryophyta</taxon>
        <taxon>Tracheophyta</taxon>
        <taxon>Spermatophyta</taxon>
        <taxon>Magnoliopsida</taxon>
        <taxon>eudicotyledons</taxon>
        <taxon>Gunneridae</taxon>
        <taxon>Pentapetalae</taxon>
        <taxon>rosids</taxon>
        <taxon>fabids</taxon>
        <taxon>Rosales</taxon>
        <taxon>Cannabaceae</taxon>
        <taxon>Trema</taxon>
    </lineage>
</organism>
<sequence>MIKGVIYQVSHPHMREQFTPTNQHNSMIQDSKMPNSFRHSLIAPDKEPKPLGEGSRDQDSESSITPLKSQMINLKSGEFCKIFRIKAQNGRRINAAGGP</sequence>
<accession>A0A2P5EPE1</accession>
<keyword evidence="3" id="KW-1185">Reference proteome</keyword>
<reference evidence="3" key="1">
    <citation type="submission" date="2016-06" db="EMBL/GenBank/DDBJ databases">
        <title>Parallel loss of symbiosis genes in relatives of nitrogen-fixing non-legume Parasponia.</title>
        <authorList>
            <person name="Van Velzen R."/>
            <person name="Holmer R."/>
            <person name="Bu F."/>
            <person name="Rutten L."/>
            <person name="Van Zeijl A."/>
            <person name="Liu W."/>
            <person name="Santuari L."/>
            <person name="Cao Q."/>
            <person name="Sharma T."/>
            <person name="Shen D."/>
            <person name="Roswanjaya Y."/>
            <person name="Wardhani T."/>
            <person name="Kalhor M.S."/>
            <person name="Jansen J."/>
            <person name="Van den Hoogen J."/>
            <person name="Gungor B."/>
            <person name="Hartog M."/>
            <person name="Hontelez J."/>
            <person name="Verver J."/>
            <person name="Yang W.-C."/>
            <person name="Schijlen E."/>
            <person name="Repin R."/>
            <person name="Schilthuizen M."/>
            <person name="Schranz E."/>
            <person name="Heidstra R."/>
            <person name="Miyata K."/>
            <person name="Fedorova E."/>
            <person name="Kohlen W."/>
            <person name="Bisseling T."/>
            <person name="Smit S."/>
            <person name="Geurts R."/>
        </authorList>
    </citation>
    <scope>NUCLEOTIDE SEQUENCE [LARGE SCALE GENOMIC DNA]</scope>
    <source>
        <strain evidence="3">cv. RG33-2</strain>
    </source>
</reference>
<dbReference type="AlphaFoldDB" id="A0A2P5EPE1"/>
<comment type="caution">
    <text evidence="2">The sequence shown here is derived from an EMBL/GenBank/DDBJ whole genome shotgun (WGS) entry which is preliminary data.</text>
</comment>
<feature type="region of interest" description="Disordered" evidence="1">
    <location>
        <begin position="17"/>
        <end position="69"/>
    </location>
</feature>
<proteinExistence type="predicted"/>